<gene>
    <name evidence="2" type="primary">Cela2a_1</name>
    <name evidence="2" type="ORF">TNCV_3195111</name>
</gene>
<evidence type="ECO:0000259" key="1">
    <source>
        <dbReference type="Pfam" id="PF00089"/>
    </source>
</evidence>
<dbReference type="SUPFAM" id="SSF50494">
    <property type="entry name" value="Trypsin-like serine proteases"/>
    <property type="match status" value="1"/>
</dbReference>
<reference evidence="2" key="1">
    <citation type="submission" date="2020-08" db="EMBL/GenBank/DDBJ databases">
        <title>Multicomponent nature underlies the extraordinary mechanical properties of spider dragline silk.</title>
        <authorList>
            <person name="Kono N."/>
            <person name="Nakamura H."/>
            <person name="Mori M."/>
            <person name="Yoshida Y."/>
            <person name="Ohtoshi R."/>
            <person name="Malay A.D."/>
            <person name="Moran D.A.P."/>
            <person name="Tomita M."/>
            <person name="Numata K."/>
            <person name="Arakawa K."/>
        </authorList>
    </citation>
    <scope>NUCLEOTIDE SEQUENCE</scope>
</reference>
<dbReference type="InterPro" id="IPR009003">
    <property type="entry name" value="Peptidase_S1_PA"/>
</dbReference>
<dbReference type="GO" id="GO:0004252">
    <property type="term" value="F:serine-type endopeptidase activity"/>
    <property type="evidence" value="ECO:0007669"/>
    <property type="project" value="InterPro"/>
</dbReference>
<keyword evidence="3" id="KW-1185">Reference proteome</keyword>
<organism evidence="2 3">
    <name type="scientific">Trichonephila clavipes</name>
    <name type="common">Golden silk orbweaver</name>
    <name type="synonym">Nephila clavipes</name>
    <dbReference type="NCBI Taxonomy" id="2585209"/>
    <lineage>
        <taxon>Eukaryota</taxon>
        <taxon>Metazoa</taxon>
        <taxon>Ecdysozoa</taxon>
        <taxon>Arthropoda</taxon>
        <taxon>Chelicerata</taxon>
        <taxon>Arachnida</taxon>
        <taxon>Araneae</taxon>
        <taxon>Araneomorphae</taxon>
        <taxon>Entelegynae</taxon>
        <taxon>Araneoidea</taxon>
        <taxon>Nephilidae</taxon>
        <taxon>Trichonephila</taxon>
    </lineage>
</organism>
<dbReference type="GO" id="GO:0006508">
    <property type="term" value="P:proteolysis"/>
    <property type="evidence" value="ECO:0007669"/>
    <property type="project" value="InterPro"/>
</dbReference>
<evidence type="ECO:0000313" key="3">
    <source>
        <dbReference type="Proteomes" id="UP000887159"/>
    </source>
</evidence>
<dbReference type="InterPro" id="IPR043504">
    <property type="entry name" value="Peptidase_S1_PA_chymotrypsin"/>
</dbReference>
<accession>A0A8X6V0W8</accession>
<comment type="caution">
    <text evidence="2">The sequence shown here is derived from an EMBL/GenBank/DDBJ whole genome shotgun (WGS) entry which is preliminary data.</text>
</comment>
<sequence>MAEQMNGIEPASEFSGIIGNNFREGPDTRIEFSEVVAHPEYGTGTEYDIAVLWTSSPVQMGEKVQSIYLPDSNQWFNIEEIQAMGWRATSYSDIFQISPKEKSGIDKSVERGRQSPFEITRSSINSVKTSILPHVV</sequence>
<dbReference type="Gene3D" id="2.40.10.10">
    <property type="entry name" value="Trypsin-like serine proteases"/>
    <property type="match status" value="2"/>
</dbReference>
<proteinExistence type="predicted"/>
<dbReference type="Pfam" id="PF00089">
    <property type="entry name" value="Trypsin"/>
    <property type="match status" value="1"/>
</dbReference>
<dbReference type="EMBL" id="BMAU01021103">
    <property type="protein sequence ID" value="GFX90693.1"/>
    <property type="molecule type" value="Genomic_DNA"/>
</dbReference>
<dbReference type="InterPro" id="IPR001254">
    <property type="entry name" value="Trypsin_dom"/>
</dbReference>
<dbReference type="Proteomes" id="UP000887159">
    <property type="component" value="Unassembled WGS sequence"/>
</dbReference>
<name>A0A8X6V0W8_TRICX</name>
<dbReference type="AlphaFoldDB" id="A0A8X6V0W8"/>
<evidence type="ECO:0000313" key="2">
    <source>
        <dbReference type="EMBL" id="GFX90693.1"/>
    </source>
</evidence>
<feature type="domain" description="Peptidase S1" evidence="1">
    <location>
        <begin position="17"/>
        <end position="93"/>
    </location>
</feature>
<protein>
    <submittedName>
        <fullName evidence="2">Chymotrypsin-like elastase family member 2A</fullName>
    </submittedName>
</protein>